<dbReference type="Pfam" id="PF03478">
    <property type="entry name" value="Beta-prop_KIB1-4"/>
    <property type="match status" value="1"/>
</dbReference>
<dbReference type="EMBL" id="GBRH01283043">
    <property type="protein sequence ID" value="JAD14852.1"/>
    <property type="molecule type" value="Transcribed_RNA"/>
</dbReference>
<dbReference type="PANTHER" id="PTHR33110:SF111">
    <property type="entry name" value="DUF295 DOMAIN-CONTAINING PROTEIN"/>
    <property type="match status" value="1"/>
</dbReference>
<dbReference type="PANTHER" id="PTHR33110">
    <property type="entry name" value="F-BOX/KELCH-REPEAT PROTEIN-RELATED"/>
    <property type="match status" value="1"/>
</dbReference>
<accession>A0A0A8XT01</accession>
<organism evidence="2">
    <name type="scientific">Arundo donax</name>
    <name type="common">Giant reed</name>
    <name type="synonym">Donax arundinaceus</name>
    <dbReference type="NCBI Taxonomy" id="35708"/>
    <lineage>
        <taxon>Eukaryota</taxon>
        <taxon>Viridiplantae</taxon>
        <taxon>Streptophyta</taxon>
        <taxon>Embryophyta</taxon>
        <taxon>Tracheophyta</taxon>
        <taxon>Spermatophyta</taxon>
        <taxon>Magnoliopsida</taxon>
        <taxon>Liliopsida</taxon>
        <taxon>Poales</taxon>
        <taxon>Poaceae</taxon>
        <taxon>PACMAD clade</taxon>
        <taxon>Arundinoideae</taxon>
        <taxon>Arundineae</taxon>
        <taxon>Arundo</taxon>
    </lineage>
</organism>
<dbReference type="InterPro" id="IPR005174">
    <property type="entry name" value="KIB1-4_b-propeller"/>
</dbReference>
<proteinExistence type="predicted"/>
<name>A0A0A8XT01_ARUDO</name>
<dbReference type="AlphaFoldDB" id="A0A0A8XT01"/>
<evidence type="ECO:0000259" key="1">
    <source>
        <dbReference type="Pfam" id="PF03478"/>
    </source>
</evidence>
<sequence>MPYLVERGTVIPTGRNKFNVFKTDFQQSKWTEVTTIGDDQVLFLRRRCSRFVCVSQSDLPGDCIVFLENDDEDHNWYDKDSSNSCSVYNMRDGKVSTLLPMISWKHGFVHATWLFPQD</sequence>
<feature type="domain" description="KIB1-4 beta-propeller" evidence="1">
    <location>
        <begin position="4"/>
        <end position="89"/>
    </location>
</feature>
<reference evidence="2" key="1">
    <citation type="submission" date="2014-09" db="EMBL/GenBank/DDBJ databases">
        <authorList>
            <person name="Magalhaes I.L.F."/>
            <person name="Oliveira U."/>
            <person name="Santos F.R."/>
            <person name="Vidigal T.H.D.A."/>
            <person name="Brescovit A.D."/>
            <person name="Santos A.J."/>
        </authorList>
    </citation>
    <scope>NUCLEOTIDE SEQUENCE</scope>
    <source>
        <tissue evidence="2">Shoot tissue taken approximately 20 cm above the soil surface</tissue>
    </source>
</reference>
<reference evidence="2" key="2">
    <citation type="journal article" date="2015" name="Data Brief">
        <title>Shoot transcriptome of the giant reed, Arundo donax.</title>
        <authorList>
            <person name="Barrero R.A."/>
            <person name="Guerrero F.D."/>
            <person name="Moolhuijzen P."/>
            <person name="Goolsby J.A."/>
            <person name="Tidwell J."/>
            <person name="Bellgard S.E."/>
            <person name="Bellgard M.I."/>
        </authorList>
    </citation>
    <scope>NUCLEOTIDE SEQUENCE</scope>
    <source>
        <tissue evidence="2">Shoot tissue taken approximately 20 cm above the soil surface</tissue>
    </source>
</reference>
<protein>
    <recommendedName>
        <fullName evidence="1">KIB1-4 beta-propeller domain-containing protein</fullName>
    </recommendedName>
</protein>
<evidence type="ECO:0000313" key="2">
    <source>
        <dbReference type="EMBL" id="JAD14852.1"/>
    </source>
</evidence>